<feature type="transmembrane region" description="Helical" evidence="2">
    <location>
        <begin position="101"/>
        <end position="122"/>
    </location>
</feature>
<dbReference type="Proteomes" id="UP000467700">
    <property type="component" value="Unassembled WGS sequence"/>
</dbReference>
<comment type="caution">
    <text evidence="3">The sequence shown here is derived from an EMBL/GenBank/DDBJ whole genome shotgun (WGS) entry which is preliminary data.</text>
</comment>
<sequence length="246" mass="26485">MSYASVAAANAPPKNQQPHPDPALLNTAVPTHSRVADDAAKLNVVSPDFKQNPQTSTSEVDRIDARSPSPERKAQRRVEKAEAKGGDTWDTVKHYLIRPGVAGGLMGIVNIGIFGAMGRAFYVQPGLRRDAAAISIAIAVSVGLLSIEGFAAEQYRQTPRGQEEERRAKQEGALIFKHAREQILRPGVLGGIVGLVNTAILGVVGYASYVNWGKTWDRRTVSAISIGLLTLWGGEGLVAERLRSRK</sequence>
<feature type="region of interest" description="Disordered" evidence="1">
    <location>
        <begin position="1"/>
        <end position="85"/>
    </location>
</feature>
<keyword evidence="4" id="KW-1185">Reference proteome</keyword>
<evidence type="ECO:0000313" key="3">
    <source>
        <dbReference type="EMBL" id="CAA7259297.1"/>
    </source>
</evidence>
<feature type="compositionally biased region" description="Low complexity" evidence="1">
    <location>
        <begin position="7"/>
        <end position="18"/>
    </location>
</feature>
<protein>
    <submittedName>
        <fullName evidence="3">Uncharacterized protein</fullName>
    </submittedName>
</protein>
<reference evidence="3 4" key="1">
    <citation type="submission" date="2020-01" db="EMBL/GenBank/DDBJ databases">
        <authorList>
            <person name="Gupta K D."/>
        </authorList>
    </citation>
    <scope>NUCLEOTIDE SEQUENCE [LARGE SCALE GENOMIC DNA]</scope>
</reference>
<proteinExistence type="predicted"/>
<keyword evidence="2" id="KW-0472">Membrane</keyword>
<feature type="transmembrane region" description="Helical" evidence="2">
    <location>
        <begin position="187"/>
        <end position="209"/>
    </location>
</feature>
<evidence type="ECO:0000256" key="2">
    <source>
        <dbReference type="SAM" id="Phobius"/>
    </source>
</evidence>
<name>A0A8S0XKC4_CYCAE</name>
<dbReference type="AlphaFoldDB" id="A0A8S0XKC4"/>
<accession>A0A8S0XKC4</accession>
<organism evidence="3 4">
    <name type="scientific">Cyclocybe aegerita</name>
    <name type="common">Black poplar mushroom</name>
    <name type="synonym">Agrocybe aegerita</name>
    <dbReference type="NCBI Taxonomy" id="1973307"/>
    <lineage>
        <taxon>Eukaryota</taxon>
        <taxon>Fungi</taxon>
        <taxon>Dikarya</taxon>
        <taxon>Basidiomycota</taxon>
        <taxon>Agaricomycotina</taxon>
        <taxon>Agaricomycetes</taxon>
        <taxon>Agaricomycetidae</taxon>
        <taxon>Agaricales</taxon>
        <taxon>Agaricineae</taxon>
        <taxon>Bolbitiaceae</taxon>
        <taxon>Cyclocybe</taxon>
    </lineage>
</organism>
<feature type="transmembrane region" description="Helical" evidence="2">
    <location>
        <begin position="221"/>
        <end position="239"/>
    </location>
</feature>
<evidence type="ECO:0000256" key="1">
    <source>
        <dbReference type="SAM" id="MobiDB-lite"/>
    </source>
</evidence>
<feature type="transmembrane region" description="Helical" evidence="2">
    <location>
        <begin position="134"/>
        <end position="152"/>
    </location>
</feature>
<keyword evidence="2" id="KW-1133">Transmembrane helix</keyword>
<feature type="compositionally biased region" description="Basic and acidic residues" evidence="1">
    <location>
        <begin position="59"/>
        <end position="85"/>
    </location>
</feature>
<feature type="compositionally biased region" description="Polar residues" evidence="1">
    <location>
        <begin position="49"/>
        <end position="58"/>
    </location>
</feature>
<gene>
    <name evidence="3" type="ORF">AAE3_LOCUS1383</name>
</gene>
<keyword evidence="2" id="KW-0812">Transmembrane</keyword>
<dbReference type="EMBL" id="CACVBS010000013">
    <property type="protein sequence ID" value="CAA7259297.1"/>
    <property type="molecule type" value="Genomic_DNA"/>
</dbReference>
<evidence type="ECO:0000313" key="4">
    <source>
        <dbReference type="Proteomes" id="UP000467700"/>
    </source>
</evidence>
<dbReference type="OrthoDB" id="2553651at2759"/>